<dbReference type="Proteomes" id="UP000027602">
    <property type="component" value="Chromosome"/>
</dbReference>
<dbReference type="AlphaFoldDB" id="I3DYS8"/>
<evidence type="ECO:0000313" key="3">
    <source>
        <dbReference type="Proteomes" id="UP000027602"/>
    </source>
</evidence>
<dbReference type="EMBL" id="CP007739">
    <property type="protein sequence ID" value="AIE59475.1"/>
    <property type="molecule type" value="Genomic_DNA"/>
</dbReference>
<name>I3DYS8_BACMM</name>
<dbReference type="PANTHER" id="PTHR42951:SF22">
    <property type="entry name" value="METALLO BETA-LACTAMASE SUPERFAMILY LIPOPROTEIN"/>
    <property type="match status" value="1"/>
</dbReference>
<dbReference type="CDD" id="cd07726">
    <property type="entry name" value="ST1585-like_MBL-fold"/>
    <property type="match status" value="1"/>
</dbReference>
<dbReference type="SUPFAM" id="SSF56281">
    <property type="entry name" value="Metallo-hydrolase/oxidoreductase"/>
    <property type="match status" value="1"/>
</dbReference>
<evidence type="ECO:0000313" key="2">
    <source>
        <dbReference type="EMBL" id="AIE59475.1"/>
    </source>
</evidence>
<dbReference type="InterPro" id="IPR036866">
    <property type="entry name" value="RibonucZ/Hydroxyglut_hydro"/>
</dbReference>
<accession>I3DYS8</accession>
<dbReference type="InterPro" id="IPR037482">
    <property type="entry name" value="ST1585_MBL-fold"/>
</dbReference>
<dbReference type="RefSeq" id="WP_003348737.1">
    <property type="nucleotide sequence ID" value="NZ_ADWW01000004.1"/>
</dbReference>
<dbReference type="Gene3D" id="3.60.15.10">
    <property type="entry name" value="Ribonuclease Z/Hydroxyacylglutathione hydrolase-like"/>
    <property type="match status" value="1"/>
</dbReference>
<dbReference type="STRING" id="796606.BMMGA3_05225"/>
<proteinExistence type="predicted"/>
<dbReference type="OrthoDB" id="9761531at2"/>
<dbReference type="InterPro" id="IPR001279">
    <property type="entry name" value="Metallo-B-lactamas"/>
</dbReference>
<reference evidence="2 3" key="1">
    <citation type="journal article" date="2015" name="BMC Genomics">
        <title>Transcriptome analysis of thermophilic methylotrophic Bacillus methanolicus MGA3 using RNA-sequencing provides detailed insights into its previously uncharted transcriptional landscape.</title>
        <authorList>
            <person name="Irla M."/>
            <person name="Neshat A."/>
            <person name="Brautaset T."/>
            <person name="Ruckert C."/>
            <person name="Kalinowski J."/>
            <person name="Wendisch V.F."/>
        </authorList>
    </citation>
    <scope>NUCLEOTIDE SEQUENCE [LARGE SCALE GENOMIC DNA]</scope>
    <source>
        <strain evidence="3">MGA3 / ATCC 53907</strain>
    </source>
</reference>
<organism evidence="2 3">
    <name type="scientific">Bacillus methanolicus (strain MGA3 / ATCC 53907)</name>
    <dbReference type="NCBI Taxonomy" id="796606"/>
    <lineage>
        <taxon>Bacteria</taxon>
        <taxon>Bacillati</taxon>
        <taxon>Bacillota</taxon>
        <taxon>Bacilli</taxon>
        <taxon>Bacillales</taxon>
        <taxon>Bacillaceae</taxon>
        <taxon>Bacillus</taxon>
    </lineage>
</organism>
<sequence length="315" mass="35823">MKSPVQVENNIYLIDAMDLGTKERTGTYVLTENDLTIIETSASPSVPFILEGLRNLDLSPEEIKYIIVTHIHLDHAGGAGLLLEHCPNAKIVVHEKGARHLVNPERLIAGAKAVYGDKFNALFEPIVPVPENRVIIKKEKETLSISENCALTFFDTPGHANHHFSIYHPKVNGMFTGDTAGVFYQELFKDGIELYLPSTSPNQFHPEKMLASLQLFENLDLRYIFFSHYGVSEKPNEVYKQVRYWLPIFLEEAKSAFEQEETTELQVRETETRLRKRVTEHLANKNIPSNHPVFQILSLDFEVCAMGLIDYLAKQ</sequence>
<dbReference type="Pfam" id="PF00753">
    <property type="entry name" value="Lactamase_B"/>
    <property type="match status" value="1"/>
</dbReference>
<dbReference type="SMART" id="SM00849">
    <property type="entry name" value="Lactamase_B"/>
    <property type="match status" value="1"/>
</dbReference>
<dbReference type="HOGENOM" id="CLU_061385_1_0_9"/>
<protein>
    <recommendedName>
        <fullName evidence="1">Metallo-beta-lactamase domain-containing protein</fullName>
    </recommendedName>
</protein>
<dbReference type="InterPro" id="IPR050855">
    <property type="entry name" value="NDM-1-like"/>
</dbReference>
<dbReference type="PANTHER" id="PTHR42951">
    <property type="entry name" value="METALLO-BETA-LACTAMASE DOMAIN-CONTAINING"/>
    <property type="match status" value="1"/>
</dbReference>
<dbReference type="KEGG" id="bmet:BMMGA3_05225"/>
<gene>
    <name evidence="2" type="ORF">BMMGA3_05225</name>
</gene>
<feature type="domain" description="Metallo-beta-lactamase" evidence="1">
    <location>
        <begin position="24"/>
        <end position="228"/>
    </location>
</feature>
<keyword evidence="3" id="KW-1185">Reference proteome</keyword>
<dbReference type="eggNOG" id="COG0491">
    <property type="taxonomic scope" value="Bacteria"/>
</dbReference>
<evidence type="ECO:0000259" key="1">
    <source>
        <dbReference type="SMART" id="SM00849"/>
    </source>
</evidence>